<evidence type="ECO:0000256" key="1">
    <source>
        <dbReference type="SAM" id="MobiDB-lite"/>
    </source>
</evidence>
<dbReference type="CDD" id="cd02440">
    <property type="entry name" value="AdoMet_MTases"/>
    <property type="match status" value="1"/>
</dbReference>
<dbReference type="PANTHER" id="PTHR42912">
    <property type="entry name" value="METHYLTRANSFERASE"/>
    <property type="match status" value="1"/>
</dbReference>
<dbReference type="AlphaFoldDB" id="M0LPI4"/>
<sequence>MVEKDAVRRSYDELATTHADRRSEDGRGTTILESFLDSLPASPRVLDAGCGQGTPVLERLAAGGAAPAPVGLDFSREQLLLAADAVPDAELTQGDMTALPFADDTFDGVVAYWSLIHVPLEDHRTVLDEFARVLRPAGRVLVCEGANEWCGENPDWLETGVRMEWNVAGAERTRAQLRDAGFDVVETWGLPETLREDADEASEDGNSDDETPTDEDEIEVGAEDEDEDEDEEPWTFFEARLVG</sequence>
<dbReference type="GO" id="GO:0008168">
    <property type="term" value="F:methyltransferase activity"/>
    <property type="evidence" value="ECO:0007669"/>
    <property type="project" value="UniProtKB-KW"/>
</dbReference>
<keyword evidence="3" id="KW-0830">Ubiquinone</keyword>
<evidence type="ECO:0000259" key="2">
    <source>
        <dbReference type="Pfam" id="PF13649"/>
    </source>
</evidence>
<accession>M0LPI4</accession>
<comment type="caution">
    <text evidence="3">The sequence shown here is derived from an EMBL/GenBank/DDBJ whole genome shotgun (WGS) entry which is preliminary data.</text>
</comment>
<dbReference type="OrthoDB" id="8915at2157"/>
<protein>
    <submittedName>
        <fullName evidence="3">Ubiquinone/menaquinone biosynthesis methyltransferase UbiE</fullName>
    </submittedName>
</protein>
<feature type="domain" description="Methyltransferase" evidence="2">
    <location>
        <begin position="45"/>
        <end position="138"/>
    </location>
</feature>
<reference evidence="3 4" key="1">
    <citation type="journal article" date="2014" name="PLoS Genet.">
        <title>Phylogenetically driven sequencing of extremely halophilic archaea reveals strategies for static and dynamic osmo-response.</title>
        <authorList>
            <person name="Becker E.A."/>
            <person name="Seitzer P.M."/>
            <person name="Tritt A."/>
            <person name="Larsen D."/>
            <person name="Krusor M."/>
            <person name="Yao A.I."/>
            <person name="Wu D."/>
            <person name="Madern D."/>
            <person name="Eisen J.A."/>
            <person name="Darling A.E."/>
            <person name="Facciotti M.T."/>
        </authorList>
    </citation>
    <scope>NUCLEOTIDE SEQUENCE [LARGE SCALE GENOMIC DNA]</scope>
    <source>
        <strain evidence="3 4">JCM 10879</strain>
    </source>
</reference>
<dbReference type="Proteomes" id="UP000011607">
    <property type="component" value="Unassembled WGS sequence"/>
</dbReference>
<dbReference type="InterPro" id="IPR050508">
    <property type="entry name" value="Methyltransf_Superfamily"/>
</dbReference>
<dbReference type="EMBL" id="AOMA01000124">
    <property type="protein sequence ID" value="EMA35411.1"/>
    <property type="molecule type" value="Genomic_DNA"/>
</dbReference>
<evidence type="ECO:0000313" key="3">
    <source>
        <dbReference type="EMBL" id="EMA35411.1"/>
    </source>
</evidence>
<dbReference type="RefSeq" id="WP_006673402.1">
    <property type="nucleotide sequence ID" value="NZ_AOMA01000124.1"/>
</dbReference>
<keyword evidence="4" id="KW-1185">Reference proteome</keyword>
<dbReference type="PANTHER" id="PTHR42912:SF93">
    <property type="entry name" value="N6-ADENOSINE-METHYLTRANSFERASE TMT1A"/>
    <property type="match status" value="1"/>
</dbReference>
<name>M0LPI4_9EURY</name>
<organism evidence="3 4">
    <name type="scientific">Halobiforma nitratireducens JCM 10879</name>
    <dbReference type="NCBI Taxonomy" id="1227454"/>
    <lineage>
        <taxon>Archaea</taxon>
        <taxon>Methanobacteriati</taxon>
        <taxon>Methanobacteriota</taxon>
        <taxon>Stenosarchaea group</taxon>
        <taxon>Halobacteria</taxon>
        <taxon>Halobacteriales</taxon>
        <taxon>Natrialbaceae</taxon>
        <taxon>Halobiforma</taxon>
    </lineage>
</organism>
<dbReference type="Gene3D" id="3.40.50.150">
    <property type="entry name" value="Vaccinia Virus protein VP39"/>
    <property type="match status" value="1"/>
</dbReference>
<evidence type="ECO:0000313" key="4">
    <source>
        <dbReference type="Proteomes" id="UP000011607"/>
    </source>
</evidence>
<gene>
    <name evidence="3" type="ORF">C446_12479</name>
</gene>
<dbReference type="GO" id="GO:0032259">
    <property type="term" value="P:methylation"/>
    <property type="evidence" value="ECO:0007669"/>
    <property type="project" value="UniProtKB-KW"/>
</dbReference>
<feature type="compositionally biased region" description="Acidic residues" evidence="1">
    <location>
        <begin position="197"/>
        <end position="233"/>
    </location>
</feature>
<dbReference type="InterPro" id="IPR041698">
    <property type="entry name" value="Methyltransf_25"/>
</dbReference>
<feature type="region of interest" description="Disordered" evidence="1">
    <location>
        <begin position="1"/>
        <end position="23"/>
    </location>
</feature>
<keyword evidence="3" id="KW-0808">Transferase</keyword>
<feature type="region of interest" description="Disordered" evidence="1">
    <location>
        <begin position="189"/>
        <end position="243"/>
    </location>
</feature>
<dbReference type="Pfam" id="PF13649">
    <property type="entry name" value="Methyltransf_25"/>
    <property type="match status" value="1"/>
</dbReference>
<dbReference type="SUPFAM" id="SSF53335">
    <property type="entry name" value="S-adenosyl-L-methionine-dependent methyltransferases"/>
    <property type="match status" value="1"/>
</dbReference>
<dbReference type="InterPro" id="IPR029063">
    <property type="entry name" value="SAM-dependent_MTases_sf"/>
</dbReference>
<dbReference type="PATRIC" id="fig|1227454.3.peg.2553"/>
<proteinExistence type="predicted"/>
<feature type="compositionally biased region" description="Basic and acidic residues" evidence="1">
    <location>
        <begin position="1"/>
        <end position="12"/>
    </location>
</feature>
<dbReference type="STRING" id="1227454.C446_12479"/>
<dbReference type="eggNOG" id="arCOG01782">
    <property type="taxonomic scope" value="Archaea"/>
</dbReference>
<keyword evidence="3" id="KW-0489">Methyltransferase</keyword>